<dbReference type="Pfam" id="PF00248">
    <property type="entry name" value="Aldo_ket_red"/>
    <property type="match status" value="1"/>
</dbReference>
<evidence type="ECO:0000256" key="5">
    <source>
        <dbReference type="PIRSR" id="PIRSR000097-2"/>
    </source>
</evidence>
<feature type="binding site" evidence="5">
    <location>
        <position position="108"/>
    </location>
    <ligand>
        <name>substrate</name>
    </ligand>
</feature>
<evidence type="ECO:0000313" key="10">
    <source>
        <dbReference type="Proteomes" id="UP000016412"/>
    </source>
</evidence>
<dbReference type="Proteomes" id="UP000016646">
    <property type="component" value="Unassembled WGS sequence"/>
</dbReference>
<dbReference type="PROSITE" id="PS00063">
    <property type="entry name" value="ALDOKETO_REDUCTASE_3"/>
    <property type="match status" value="1"/>
</dbReference>
<comment type="caution">
    <text evidence="8">The sequence shown here is derived from an EMBL/GenBank/DDBJ whole genome shotgun (WGS) entry which is preliminary data.</text>
</comment>
<dbReference type="EC" id="1.1.1.283" evidence="8"/>
<dbReference type="AlphaFoldDB" id="U1FJJ7"/>
<keyword evidence="11" id="KW-1185">Reference proteome</keyword>
<evidence type="ECO:0000256" key="6">
    <source>
        <dbReference type="PIRSR" id="PIRSR000097-3"/>
    </source>
</evidence>
<dbReference type="PRINTS" id="PR00069">
    <property type="entry name" value="ALDKETRDTASE"/>
</dbReference>
<dbReference type="FunFam" id="3.20.20.100:FF:000015">
    <property type="entry name" value="Oxidoreductase, aldo/keto reductase family"/>
    <property type="match status" value="1"/>
</dbReference>
<dbReference type="PROSITE" id="PS00798">
    <property type="entry name" value="ALDOKETO_REDUCTASE_1"/>
    <property type="match status" value="1"/>
</dbReference>
<evidence type="ECO:0000256" key="2">
    <source>
        <dbReference type="ARBA" id="ARBA00022857"/>
    </source>
</evidence>
<dbReference type="PANTHER" id="PTHR43827:SF3">
    <property type="entry name" value="NADP-DEPENDENT OXIDOREDUCTASE DOMAIN-CONTAINING PROTEIN"/>
    <property type="match status" value="1"/>
</dbReference>
<evidence type="ECO:0000259" key="7">
    <source>
        <dbReference type="Pfam" id="PF00248"/>
    </source>
</evidence>
<feature type="site" description="Lowers pKa of active site Tyr" evidence="6">
    <location>
        <position position="75"/>
    </location>
</feature>
<dbReference type="eggNOG" id="COG0656">
    <property type="taxonomic scope" value="Bacteria"/>
</dbReference>
<dbReference type="EC" id="1.1.1.-" evidence="8"/>
<keyword evidence="3 8" id="KW-0560">Oxidoreductase</keyword>
<dbReference type="GO" id="GO:0043892">
    <property type="term" value="F:methylglyoxal reductase (NADPH) activity"/>
    <property type="evidence" value="ECO:0007669"/>
    <property type="project" value="UniProtKB-EC"/>
</dbReference>
<feature type="domain" description="NADP-dependent oxidoreductase" evidence="7">
    <location>
        <begin position="27"/>
        <end position="257"/>
    </location>
</feature>
<dbReference type="EMBL" id="AUZJ01000053">
    <property type="protein sequence ID" value="ERF59958.1"/>
    <property type="molecule type" value="Genomic_DNA"/>
</dbReference>
<evidence type="ECO:0000256" key="1">
    <source>
        <dbReference type="ARBA" id="ARBA00007905"/>
    </source>
</evidence>
<dbReference type="EMBL" id="AVQI01000065">
    <property type="protein sequence ID" value="ERK00796.1"/>
    <property type="molecule type" value="Genomic_DNA"/>
</dbReference>
<dbReference type="PROSITE" id="PS00062">
    <property type="entry name" value="ALDOKETO_REDUCTASE_2"/>
    <property type="match status" value="1"/>
</dbReference>
<evidence type="ECO:0000256" key="4">
    <source>
        <dbReference type="PIRSR" id="PIRSR000097-1"/>
    </source>
</evidence>
<evidence type="ECO:0000256" key="3">
    <source>
        <dbReference type="ARBA" id="ARBA00023002"/>
    </source>
</evidence>
<dbReference type="PANTHER" id="PTHR43827">
    <property type="entry name" value="2,5-DIKETO-D-GLUCONIC ACID REDUCTASE"/>
    <property type="match status" value="1"/>
</dbReference>
<dbReference type="SUPFAM" id="SSF51430">
    <property type="entry name" value="NAD(P)-linked oxidoreductase"/>
    <property type="match status" value="1"/>
</dbReference>
<evidence type="ECO:0000313" key="11">
    <source>
        <dbReference type="Proteomes" id="UP000016646"/>
    </source>
</evidence>
<comment type="similarity">
    <text evidence="1">Belongs to the aldo/keto reductase family.</text>
</comment>
<feature type="active site" description="Proton donor" evidence="4">
    <location>
        <position position="50"/>
    </location>
</feature>
<proteinExistence type="inferred from homology"/>
<organism evidence="8 10">
    <name type="scientific">Treponema socranskii subsp. socranskii VPI DR56BR1116 = ATCC 35536</name>
    <dbReference type="NCBI Taxonomy" id="1125725"/>
    <lineage>
        <taxon>Bacteria</taxon>
        <taxon>Pseudomonadati</taxon>
        <taxon>Spirochaetota</taxon>
        <taxon>Spirochaetia</taxon>
        <taxon>Spirochaetales</taxon>
        <taxon>Treponemataceae</taxon>
        <taxon>Treponema</taxon>
    </lineage>
</organism>
<keyword evidence="2" id="KW-0521">NADP</keyword>
<dbReference type="OrthoDB" id="9804790at2"/>
<dbReference type="RefSeq" id="WP_021331071.1">
    <property type="nucleotide sequence ID" value="NZ_AUZJ01000053.1"/>
</dbReference>
<sequence>MGIDEKVTLNNGVAMPKFGLGVYKAGDATIQAVQTALECGYRLIDTAAFYNNETQVGKAIRESGVPREEVFVTTKMWNQDQRDNRQEDAFHESLNKLKLDYIDLYLIHWPVPGKFIDTWKYMEDFFASGKVRAIGVSNFLQHHLEELAAVSNVVPAVDQFECHPFLTRESLRDYCTLHSIFPEAWSPLGRGIVLESRTIAEIAKTHKKSAAQITLRWDYQNGIITIPKSVNPKRIKENAAIFDFSLTDDEMEKISDLDTGIAKQDPDNFDF</sequence>
<dbReference type="InterPro" id="IPR020471">
    <property type="entry name" value="AKR"/>
</dbReference>
<dbReference type="PIRSF" id="PIRSF000097">
    <property type="entry name" value="AKR"/>
    <property type="match status" value="1"/>
</dbReference>
<dbReference type="STRING" id="1125725.HMPREF1325_0551"/>
<dbReference type="InterPro" id="IPR018170">
    <property type="entry name" value="Aldo/ket_reductase_CS"/>
</dbReference>
<dbReference type="CDD" id="cd19126">
    <property type="entry name" value="AKR_AKR5A_5G"/>
    <property type="match status" value="1"/>
</dbReference>
<evidence type="ECO:0000313" key="9">
    <source>
        <dbReference type="EMBL" id="ERK00796.1"/>
    </source>
</evidence>
<dbReference type="InterPro" id="IPR023210">
    <property type="entry name" value="NADP_OxRdtase_dom"/>
</dbReference>
<accession>U1FJJ7</accession>
<evidence type="ECO:0000313" key="8">
    <source>
        <dbReference type="EMBL" id="ERF59958.1"/>
    </source>
</evidence>
<dbReference type="Gene3D" id="3.20.20.100">
    <property type="entry name" value="NADP-dependent oxidoreductase domain"/>
    <property type="match status" value="1"/>
</dbReference>
<name>U1FJJ7_TRESO</name>
<dbReference type="PATRIC" id="fig|1125725.3.peg.2078"/>
<dbReference type="Proteomes" id="UP000016412">
    <property type="component" value="Unassembled WGS sequence"/>
</dbReference>
<reference evidence="10 11" key="1">
    <citation type="submission" date="2013-08" db="EMBL/GenBank/DDBJ databases">
        <authorList>
            <person name="Durkin A.S."/>
            <person name="Haft D.R."/>
            <person name="McCorrison J."/>
            <person name="Torralba M."/>
            <person name="Gillis M."/>
            <person name="Haft D.H."/>
            <person name="Methe B."/>
            <person name="Sutton G."/>
            <person name="Nelson K.E."/>
        </authorList>
    </citation>
    <scope>NUCLEOTIDE SEQUENCE [LARGE SCALE GENOMIC DNA]</scope>
    <source>
        <strain evidence="9 11">ATCC 35536</strain>
        <strain evidence="8 10">VPI DR56BR1116</strain>
    </source>
</reference>
<gene>
    <name evidence="8" type="primary">yvgN</name>
    <name evidence="9" type="ORF">HMPREF0860_2422</name>
    <name evidence="8" type="ORF">HMPREF1325_0551</name>
</gene>
<protein>
    <submittedName>
        <fullName evidence="8">Glyoxal reductase</fullName>
        <ecNumber evidence="8">1.1.1.-</ecNumber>
        <ecNumber evidence="8">1.1.1.283</ecNumber>
    </submittedName>
    <submittedName>
        <fullName evidence="9">Oxidoreductase, aldo/keto reductase family protein</fullName>
    </submittedName>
</protein>
<dbReference type="InterPro" id="IPR036812">
    <property type="entry name" value="NAD(P)_OxRdtase_dom_sf"/>
</dbReference>